<keyword evidence="7" id="KW-1185">Reference proteome</keyword>
<name>I7A2K3_MELRP</name>
<dbReference type="Gene3D" id="1.10.287.130">
    <property type="match status" value="1"/>
</dbReference>
<dbReference type="PANTHER" id="PTHR44591">
    <property type="entry name" value="STRESS RESPONSE REGULATOR PROTEIN 1"/>
    <property type="match status" value="1"/>
</dbReference>
<comment type="catalytic activity">
    <reaction evidence="1">
        <text>ATP + protein L-histidine = ADP + protein N-phospho-L-histidine.</text>
        <dbReference type="EC" id="2.7.13.3"/>
    </reaction>
</comment>
<evidence type="ECO:0000259" key="5">
    <source>
        <dbReference type="PROSITE" id="PS50110"/>
    </source>
</evidence>
<dbReference type="InterPro" id="IPR011006">
    <property type="entry name" value="CheY-like_superfamily"/>
</dbReference>
<dbReference type="PANTHER" id="PTHR44591:SF3">
    <property type="entry name" value="RESPONSE REGULATORY DOMAIN-CONTAINING PROTEIN"/>
    <property type="match status" value="1"/>
</dbReference>
<dbReference type="eggNOG" id="COG0745">
    <property type="taxonomic scope" value="Bacteria"/>
</dbReference>
<evidence type="ECO:0000256" key="3">
    <source>
        <dbReference type="ARBA" id="ARBA00022553"/>
    </source>
</evidence>
<dbReference type="SUPFAM" id="SSF47384">
    <property type="entry name" value="Homodimeric domain of signal transducing histidine kinase"/>
    <property type="match status" value="1"/>
</dbReference>
<reference evidence="6 7" key="1">
    <citation type="journal article" date="2013" name="PLoS ONE">
        <title>Genomic analysis of Melioribacter roseus, facultatively anaerobic organotrophic bacterium representing a novel deep lineage within Bacteriodetes/Chlorobi group.</title>
        <authorList>
            <person name="Kadnikov V.V."/>
            <person name="Mardanov A.V."/>
            <person name="Podosokorskaya O.A."/>
            <person name="Gavrilov S.N."/>
            <person name="Kublanov I.V."/>
            <person name="Beletsky A.V."/>
            <person name="Bonch-Osmolovskaya E.A."/>
            <person name="Ravin N.V."/>
        </authorList>
    </citation>
    <scope>NUCLEOTIDE SEQUENCE [LARGE SCALE GENOMIC DNA]</scope>
    <source>
        <strain evidence="7">JCM 17771 / P3M-2</strain>
    </source>
</reference>
<dbReference type="SMART" id="SM00388">
    <property type="entry name" value="HisKA"/>
    <property type="match status" value="1"/>
</dbReference>
<dbReference type="InterPro" id="IPR050595">
    <property type="entry name" value="Bact_response_regulator"/>
</dbReference>
<dbReference type="Gene3D" id="3.40.50.2300">
    <property type="match status" value="1"/>
</dbReference>
<dbReference type="Pfam" id="PF00512">
    <property type="entry name" value="HisKA"/>
    <property type="match status" value="1"/>
</dbReference>
<protein>
    <recommendedName>
        <fullName evidence="2">histidine kinase</fullName>
        <ecNumber evidence="2">2.7.13.3</ecNumber>
    </recommendedName>
</protein>
<gene>
    <name evidence="6" type="ordered locus">MROS_2173</name>
</gene>
<sequence>MKDKILVVEDEKDTRFILEKLLTRNNYEVATAINGEDALEILKNFSPKVILADWTMPVLDGLSLCNILKADEKFKSIYFIILTARSSLKDRIMGLDIGADDFLVKPVENQELLARIRSGIRIYNLQNELKNAEHSKAVVDLACTIGHKINNPLSSLMLSLKSIENELNDDSKSKLADDLKVMKESVERINKFVQQLIYLKNPQVIDYIDENRMIKTD</sequence>
<dbReference type="GO" id="GO:0000155">
    <property type="term" value="F:phosphorelay sensor kinase activity"/>
    <property type="evidence" value="ECO:0007669"/>
    <property type="project" value="InterPro"/>
</dbReference>
<accession>I7A2K3</accession>
<dbReference type="InterPro" id="IPR036097">
    <property type="entry name" value="HisK_dim/P_sf"/>
</dbReference>
<dbReference type="EC" id="2.7.13.3" evidence="2"/>
<feature type="domain" description="Response regulatory" evidence="5">
    <location>
        <begin position="4"/>
        <end position="120"/>
    </location>
</feature>
<dbReference type="RefSeq" id="WP_014856835.1">
    <property type="nucleotide sequence ID" value="NC_018178.1"/>
</dbReference>
<evidence type="ECO:0000256" key="1">
    <source>
        <dbReference type="ARBA" id="ARBA00000085"/>
    </source>
</evidence>
<dbReference type="KEGG" id="mro:MROS_2173"/>
<dbReference type="STRING" id="1191523.MROS_2173"/>
<dbReference type="CDD" id="cd17574">
    <property type="entry name" value="REC_OmpR"/>
    <property type="match status" value="1"/>
</dbReference>
<dbReference type="Proteomes" id="UP000009011">
    <property type="component" value="Chromosome"/>
</dbReference>
<dbReference type="HOGENOM" id="CLU_000445_30_4_10"/>
<evidence type="ECO:0000256" key="4">
    <source>
        <dbReference type="PROSITE-ProRule" id="PRU00169"/>
    </source>
</evidence>
<dbReference type="InterPro" id="IPR001789">
    <property type="entry name" value="Sig_transdc_resp-reg_receiver"/>
</dbReference>
<proteinExistence type="predicted"/>
<dbReference type="Pfam" id="PF00072">
    <property type="entry name" value="Response_reg"/>
    <property type="match status" value="1"/>
</dbReference>
<organism evidence="6 7">
    <name type="scientific">Melioribacter roseus (strain DSM 23840 / JCM 17771 / VKM B-2668 / P3M-2)</name>
    <dbReference type="NCBI Taxonomy" id="1191523"/>
    <lineage>
        <taxon>Bacteria</taxon>
        <taxon>Pseudomonadati</taxon>
        <taxon>Ignavibacteriota</taxon>
        <taxon>Ignavibacteria</taxon>
        <taxon>Ignavibacteriales</taxon>
        <taxon>Melioribacteraceae</taxon>
        <taxon>Melioribacter</taxon>
    </lineage>
</organism>
<keyword evidence="3 4" id="KW-0597">Phosphoprotein</keyword>
<dbReference type="SUPFAM" id="SSF52172">
    <property type="entry name" value="CheY-like"/>
    <property type="match status" value="1"/>
</dbReference>
<feature type="modified residue" description="4-aspartylphosphate" evidence="4">
    <location>
        <position position="53"/>
    </location>
</feature>
<evidence type="ECO:0000313" key="7">
    <source>
        <dbReference type="Proteomes" id="UP000009011"/>
    </source>
</evidence>
<dbReference type="InterPro" id="IPR003661">
    <property type="entry name" value="HisK_dim/P_dom"/>
</dbReference>
<dbReference type="AlphaFoldDB" id="I7A2K3"/>
<evidence type="ECO:0000313" key="6">
    <source>
        <dbReference type="EMBL" id="AFN75403.1"/>
    </source>
</evidence>
<dbReference type="PROSITE" id="PS50110">
    <property type="entry name" value="RESPONSE_REGULATORY"/>
    <property type="match status" value="1"/>
</dbReference>
<dbReference type="EMBL" id="CP003557">
    <property type="protein sequence ID" value="AFN75403.1"/>
    <property type="molecule type" value="Genomic_DNA"/>
</dbReference>
<dbReference type="OrthoDB" id="9781208at2"/>
<dbReference type="SMART" id="SM00448">
    <property type="entry name" value="REC"/>
    <property type="match status" value="1"/>
</dbReference>
<evidence type="ECO:0000256" key="2">
    <source>
        <dbReference type="ARBA" id="ARBA00012438"/>
    </source>
</evidence>